<dbReference type="RefSeq" id="XP_031859401.2">
    <property type="nucleotide sequence ID" value="XM_032006380.2"/>
</dbReference>
<evidence type="ECO:0000313" key="2">
    <source>
        <dbReference type="Proteomes" id="UP000322225"/>
    </source>
</evidence>
<dbReference type="KEGG" id="ksn:43590538"/>
<reference evidence="1" key="1">
    <citation type="submission" date="2017-08" db="EMBL/GenBank/DDBJ databases">
        <authorList>
            <person name="Cuomo C."/>
            <person name="Billmyre B."/>
            <person name="Heitman J."/>
        </authorList>
    </citation>
    <scope>NUCLEOTIDE SEQUENCE</scope>
    <source>
        <strain evidence="1">CBS 12478</strain>
    </source>
</reference>
<dbReference type="Proteomes" id="UP000322225">
    <property type="component" value="Chromosome 4"/>
</dbReference>
<gene>
    <name evidence="1" type="ORF">CI109_102663</name>
</gene>
<accession>A0AAJ8LGK2</accession>
<proteinExistence type="predicted"/>
<reference evidence="1" key="2">
    <citation type="submission" date="2024-01" db="EMBL/GenBank/DDBJ databases">
        <title>Comparative genomics of Cryptococcus and Kwoniella reveals pathogenesis evolution and contrasting modes of karyotype evolution via chromosome fusion or intercentromeric recombination.</title>
        <authorList>
            <person name="Coelho M.A."/>
            <person name="David-Palma M."/>
            <person name="Shea T."/>
            <person name="Bowers K."/>
            <person name="McGinley-Smith S."/>
            <person name="Mohammad A.W."/>
            <person name="Gnirke A."/>
            <person name="Yurkov A.M."/>
            <person name="Nowrousian M."/>
            <person name="Sun S."/>
            <person name="Cuomo C.A."/>
            <person name="Heitman J."/>
        </authorList>
    </citation>
    <scope>NUCLEOTIDE SEQUENCE</scope>
    <source>
        <strain evidence="1">CBS 12478</strain>
    </source>
</reference>
<keyword evidence="2" id="KW-1185">Reference proteome</keyword>
<name>A0AAJ8LGK2_9TREE</name>
<organism evidence="1 2">
    <name type="scientific">Kwoniella shandongensis</name>
    <dbReference type="NCBI Taxonomy" id="1734106"/>
    <lineage>
        <taxon>Eukaryota</taxon>
        <taxon>Fungi</taxon>
        <taxon>Dikarya</taxon>
        <taxon>Basidiomycota</taxon>
        <taxon>Agaricomycotina</taxon>
        <taxon>Tremellomycetes</taxon>
        <taxon>Tremellales</taxon>
        <taxon>Cryptococcaceae</taxon>
        <taxon>Kwoniella</taxon>
    </lineage>
</organism>
<dbReference type="EMBL" id="CP144054">
    <property type="protein sequence ID" value="WWD18213.1"/>
    <property type="molecule type" value="Genomic_DNA"/>
</dbReference>
<sequence length="117" mass="13271">MTTPLQLIVFLRAPYPRINIRCSMSYYDLNAFIAPPSPPLSKAEQERIPALAQQSYIILAEEFGGSMTLGEFAAELRDLNLRSSVIDDIITYMSTNGWAHTWKNEEDDDTWISVAEQ</sequence>
<protein>
    <submittedName>
        <fullName evidence="1">Uncharacterized protein</fullName>
    </submittedName>
</protein>
<evidence type="ECO:0000313" key="1">
    <source>
        <dbReference type="EMBL" id="WWD18213.1"/>
    </source>
</evidence>
<dbReference type="AlphaFoldDB" id="A0AAJ8LGK2"/>
<dbReference type="GeneID" id="43590538"/>